<evidence type="ECO:0000313" key="2">
    <source>
        <dbReference type="Proteomes" id="UP000191897"/>
    </source>
</evidence>
<dbReference type="Pfam" id="PF14384">
    <property type="entry name" value="BrnA_antitoxin"/>
    <property type="match status" value="1"/>
</dbReference>
<gene>
    <name evidence="1" type="ORF">AGR4C_Cc80126</name>
</gene>
<reference evidence="1 2" key="1">
    <citation type="submission" date="2016-01" db="EMBL/GenBank/DDBJ databases">
        <authorList>
            <person name="Oliw E.H."/>
        </authorList>
    </citation>
    <scope>NUCLEOTIDE SEQUENCE [LARGE SCALE GENOMIC DNA]</scope>
    <source>
        <strain evidence="1 2">Kerr 14</strain>
    </source>
</reference>
<evidence type="ECO:0008006" key="3">
    <source>
        <dbReference type="Google" id="ProtNLM"/>
    </source>
</evidence>
<dbReference type="Proteomes" id="UP000191897">
    <property type="component" value="Unassembled WGS sequence"/>
</dbReference>
<evidence type="ECO:0000313" key="1">
    <source>
        <dbReference type="EMBL" id="CUX37398.1"/>
    </source>
</evidence>
<sequence>MTKKYEKELSLEELAALPDEKIDYSDIPELDERFWANAKLVEPEGTQQITLRVKKSVVEAYKSTGKGYQTRMNAVLESYARTLLKR</sequence>
<protein>
    <recommendedName>
        <fullName evidence="3">3-oxoacyl-ACP synthase</fullName>
    </recommendedName>
</protein>
<name>A0A1S7QIH4_AGRTU</name>
<accession>A0A1S7QIH4</accession>
<proteinExistence type="predicted"/>
<dbReference type="GeneID" id="92923136"/>
<dbReference type="EMBL" id="FBWC01000017">
    <property type="protein sequence ID" value="CUX37398.1"/>
    <property type="molecule type" value="Genomic_DNA"/>
</dbReference>
<dbReference type="InterPro" id="IPR025528">
    <property type="entry name" value="BrnA_antitoxin"/>
</dbReference>
<dbReference type="AlphaFoldDB" id="A0A1S7QIH4"/>
<organism evidence="1 2">
    <name type="scientific">Agrobacterium tumefaciens str. Kerr 14</name>
    <dbReference type="NCBI Taxonomy" id="1183424"/>
    <lineage>
        <taxon>Bacteria</taxon>
        <taxon>Pseudomonadati</taxon>
        <taxon>Pseudomonadota</taxon>
        <taxon>Alphaproteobacteria</taxon>
        <taxon>Hyphomicrobiales</taxon>
        <taxon>Rhizobiaceae</taxon>
        <taxon>Rhizobium/Agrobacterium group</taxon>
        <taxon>Agrobacterium</taxon>
        <taxon>Agrobacterium tumefaciens complex</taxon>
    </lineage>
</organism>
<dbReference type="RefSeq" id="WP_003502419.1">
    <property type="nucleotide sequence ID" value="NZ_LT009730.1"/>
</dbReference>